<proteinExistence type="predicted"/>
<feature type="compositionally biased region" description="Gly residues" evidence="11">
    <location>
        <begin position="374"/>
        <end position="389"/>
    </location>
</feature>
<dbReference type="Gene3D" id="3.40.50.410">
    <property type="entry name" value="von Willebrand factor, type A domain"/>
    <property type="match status" value="2"/>
</dbReference>
<sequence>MATKKDLLVLLIDVGEHMQPYLPLLHRMVFSALNVKLLSKPNHEVAVVLYGTKGTCHKLYDPLDPASYHHVTVLRPLQNLSSYLELEPFAFAADPQQHCATSTIAAIAGMDPSALAEAEAVLCARVEAAGLAGRDAAASCGRAARLFGPPGLKADWGDGLVVAMDVLASALGERFETSKKEANKLGQLRILLVSNLLGQSEPFEDDFRSALVDTCNSRGILLEVMCLDHYVPPLTSPSPLMSTSAAVAAAMEDADPLALLPPALAAVRRSNLEQLHLLKAELRPAAFRHLRQPAELLCLFRSKEVSYQASNAVFMLSPPPIDDQDATSLPPPLKINIKLYKKIRRTIVDEWKTCLGAKPDAAGAMRGGGDDNGDGAGAGSGGGGDGGGGAIDRGFVREVEYEDPTTGQKFSRDDNIIKGFSYGKQVVPIPQYDEYGEEADEQMRKFTEKDFSLLGFVDAGSVPHHRLIDEPHVVLGDSAASAVAIASLALTLNEQNKAGLVRFIFRKQSPQLGLLTPHLSASPDVPHALLLSPLPFAEDIRTYTFSTFRNEQEARDLPRLLAEARGEVVQPPPLVPRPPSAGDLPSQLSSLSALSLGNTAPEPALRFERLQPDADQQDAALALVRALDLGPTPLPGGGARVGGSGCARGEGGGAVTDLMGEPHGEALAPEVVPNPVVQRAYALVTSRALDPMAQLLDPEEDPMVELVLQPHGRYWPAGAKDAIRRAEEKLQTRDRVADGKPAAKRARREEGGDAAVAAVTTAADIGDRGHTPEAAAVVVFDPTAPGGTVSARVSKVSELNAMEDFRAMLAQGRDSASEAVRQMKELVRELVSRSIGDQLYDKAAKCVQALREGCAASGRAGAFNSFLRELVIWCKSEDRAVFVSQLGARGVSLISAEELDQHRPTRVSGAAADAIAAGHSGSAGGGDAAARFEDDGGAVAPREARRFLDQMLGPEEVEVEATLPAVQQDEEFEDMD</sequence>
<gene>
    <name evidence="13" type="ORF">Vretifemale_20314</name>
    <name evidence="14" type="ORF">Vretimale_19211</name>
</gene>
<dbReference type="GO" id="GO:0000723">
    <property type="term" value="P:telomere maintenance"/>
    <property type="evidence" value="ECO:0007669"/>
    <property type="project" value="TreeGrafter"/>
</dbReference>
<dbReference type="GO" id="GO:0003690">
    <property type="term" value="F:double-stranded DNA binding"/>
    <property type="evidence" value="ECO:0007669"/>
    <property type="project" value="TreeGrafter"/>
</dbReference>
<keyword evidence="3" id="KW-0227">DNA damage</keyword>
<dbReference type="SUPFAM" id="SSF101420">
    <property type="entry name" value="C-terminal domain of Ku80"/>
    <property type="match status" value="1"/>
</dbReference>
<dbReference type="InterPro" id="IPR036494">
    <property type="entry name" value="Ku_C_sf"/>
</dbReference>
<organism evidence="13 15">
    <name type="scientific">Volvox reticuliferus</name>
    <dbReference type="NCBI Taxonomy" id="1737510"/>
    <lineage>
        <taxon>Eukaryota</taxon>
        <taxon>Viridiplantae</taxon>
        <taxon>Chlorophyta</taxon>
        <taxon>core chlorophytes</taxon>
        <taxon>Chlorophyceae</taxon>
        <taxon>CS clade</taxon>
        <taxon>Chlamydomonadales</taxon>
        <taxon>Volvocaceae</taxon>
        <taxon>Volvox</taxon>
    </lineage>
</organism>
<dbReference type="Gene3D" id="1.25.40.240">
    <property type="entry name" value="Ku, C-terminal domain"/>
    <property type="match status" value="1"/>
</dbReference>
<dbReference type="GO" id="GO:0006310">
    <property type="term" value="P:DNA recombination"/>
    <property type="evidence" value="ECO:0007669"/>
    <property type="project" value="UniProtKB-KW"/>
</dbReference>
<evidence type="ECO:0000259" key="12">
    <source>
        <dbReference type="SMART" id="SM00559"/>
    </source>
</evidence>
<keyword evidence="2" id="KW-0547">Nucleotide-binding</keyword>
<dbReference type="PANTHER" id="PTHR12604:SF4">
    <property type="entry name" value="X-RAY REPAIR CROSS-COMPLEMENTING PROTEIN 5"/>
    <property type="match status" value="1"/>
</dbReference>
<dbReference type="GO" id="GO:0006303">
    <property type="term" value="P:double-strand break repair via nonhomologous end joining"/>
    <property type="evidence" value="ECO:0007669"/>
    <property type="project" value="InterPro"/>
</dbReference>
<evidence type="ECO:0000256" key="10">
    <source>
        <dbReference type="ARBA" id="ARBA00023242"/>
    </source>
</evidence>
<evidence type="ECO:0000313" key="14">
    <source>
        <dbReference type="EMBL" id="GIM16575.1"/>
    </source>
</evidence>
<keyword evidence="10" id="KW-0539">Nucleus</keyword>
<dbReference type="Proteomes" id="UP000747110">
    <property type="component" value="Unassembled WGS sequence"/>
</dbReference>
<dbReference type="SUPFAM" id="SSF53300">
    <property type="entry name" value="vWA-like"/>
    <property type="match status" value="1"/>
</dbReference>
<keyword evidence="5" id="KW-0347">Helicase</keyword>
<dbReference type="Proteomes" id="UP000722791">
    <property type="component" value="Unassembled WGS sequence"/>
</dbReference>
<dbReference type="EMBL" id="BNCP01000083">
    <property type="protein sequence ID" value="GIL92836.1"/>
    <property type="molecule type" value="Genomic_DNA"/>
</dbReference>
<feature type="region of interest" description="Disordered" evidence="11">
    <location>
        <begin position="732"/>
        <end position="751"/>
    </location>
</feature>
<keyword evidence="4" id="KW-0378">Hydrolase</keyword>
<dbReference type="GO" id="GO:0042162">
    <property type="term" value="F:telomeric DNA binding"/>
    <property type="evidence" value="ECO:0007669"/>
    <property type="project" value="TreeGrafter"/>
</dbReference>
<comment type="subcellular location">
    <subcellularLocation>
        <location evidence="1">Nucleus</location>
    </subcellularLocation>
</comment>
<name>A0A8J4FX74_9CHLO</name>
<dbReference type="InterPro" id="IPR016194">
    <property type="entry name" value="SPOC-like_C_dom_sf"/>
</dbReference>
<keyword evidence="7" id="KW-0238">DNA-binding</keyword>
<accession>A0A8J4FX74</accession>
<evidence type="ECO:0000256" key="7">
    <source>
        <dbReference type="ARBA" id="ARBA00023125"/>
    </source>
</evidence>
<protein>
    <recommendedName>
        <fullName evidence="12">Ku domain-containing protein</fullName>
    </recommendedName>
</protein>
<evidence type="ECO:0000256" key="5">
    <source>
        <dbReference type="ARBA" id="ARBA00022806"/>
    </source>
</evidence>
<feature type="region of interest" description="Disordered" evidence="11">
    <location>
        <begin position="360"/>
        <end position="389"/>
    </location>
</feature>
<keyword evidence="9" id="KW-0234">DNA repair</keyword>
<evidence type="ECO:0000313" key="15">
    <source>
        <dbReference type="Proteomes" id="UP000747110"/>
    </source>
</evidence>
<evidence type="ECO:0000256" key="6">
    <source>
        <dbReference type="ARBA" id="ARBA00022840"/>
    </source>
</evidence>
<dbReference type="InterPro" id="IPR036465">
    <property type="entry name" value="vWFA_dom_sf"/>
</dbReference>
<evidence type="ECO:0000256" key="4">
    <source>
        <dbReference type="ARBA" id="ARBA00022801"/>
    </source>
</evidence>
<evidence type="ECO:0000256" key="1">
    <source>
        <dbReference type="ARBA" id="ARBA00004123"/>
    </source>
</evidence>
<dbReference type="InterPro" id="IPR006164">
    <property type="entry name" value="DNA_bd_Ku70/Ku80"/>
</dbReference>
<feature type="domain" description="Ku" evidence="12">
    <location>
        <begin position="408"/>
        <end position="551"/>
    </location>
</feature>
<reference evidence="13" key="1">
    <citation type="journal article" date="2021" name="Proc. Natl. Acad. Sci. U.S.A.">
        <title>Three genomes in the algal genus Volvox reveal the fate of a haploid sex-determining region after a transition to homothallism.</title>
        <authorList>
            <person name="Yamamoto K."/>
            <person name="Hamaji T."/>
            <person name="Kawai-Toyooka H."/>
            <person name="Matsuzaki R."/>
            <person name="Takahashi F."/>
            <person name="Nishimura Y."/>
            <person name="Kawachi M."/>
            <person name="Noguchi H."/>
            <person name="Minakuchi Y."/>
            <person name="Umen J.G."/>
            <person name="Toyoda A."/>
            <person name="Nozaki H."/>
        </authorList>
    </citation>
    <scope>NUCLEOTIDE SEQUENCE</scope>
    <source>
        <strain evidence="14">NIES-3785</strain>
        <strain evidence="13">NIES-3786</strain>
    </source>
</reference>
<evidence type="ECO:0000256" key="9">
    <source>
        <dbReference type="ARBA" id="ARBA00023204"/>
    </source>
</evidence>
<dbReference type="EMBL" id="BNCQ01000081">
    <property type="protein sequence ID" value="GIM16575.1"/>
    <property type="molecule type" value="Genomic_DNA"/>
</dbReference>
<evidence type="ECO:0000256" key="3">
    <source>
        <dbReference type="ARBA" id="ARBA00022763"/>
    </source>
</evidence>
<dbReference type="Gene3D" id="1.10.1600.10">
    <property type="match status" value="1"/>
</dbReference>
<dbReference type="InterPro" id="IPR014893">
    <property type="entry name" value="Ku_PK_bind"/>
</dbReference>
<dbReference type="GO" id="GO:0043564">
    <property type="term" value="C:Ku70:Ku80 complex"/>
    <property type="evidence" value="ECO:0007669"/>
    <property type="project" value="TreeGrafter"/>
</dbReference>
<dbReference type="AlphaFoldDB" id="A0A8J4FX74"/>
<dbReference type="Pfam" id="PF08785">
    <property type="entry name" value="Ku_PK_bind"/>
    <property type="match status" value="1"/>
</dbReference>
<keyword evidence="15" id="KW-1185">Reference proteome</keyword>
<dbReference type="PANTHER" id="PTHR12604">
    <property type="entry name" value="KU AUTOANTIGEN DNA HELICASE"/>
    <property type="match status" value="1"/>
</dbReference>
<evidence type="ECO:0000256" key="2">
    <source>
        <dbReference type="ARBA" id="ARBA00022741"/>
    </source>
</evidence>
<evidence type="ECO:0000313" key="13">
    <source>
        <dbReference type="EMBL" id="GIL92836.1"/>
    </source>
</evidence>
<keyword evidence="6" id="KW-0067">ATP-binding</keyword>
<evidence type="ECO:0000256" key="8">
    <source>
        <dbReference type="ARBA" id="ARBA00023172"/>
    </source>
</evidence>
<dbReference type="SUPFAM" id="SSF100939">
    <property type="entry name" value="SPOC domain-like"/>
    <property type="match status" value="1"/>
</dbReference>
<dbReference type="SMART" id="SM00559">
    <property type="entry name" value="Ku78"/>
    <property type="match status" value="1"/>
</dbReference>
<dbReference type="Pfam" id="PF02735">
    <property type="entry name" value="Ku"/>
    <property type="match status" value="1"/>
</dbReference>
<dbReference type="OrthoDB" id="544559at2759"/>
<dbReference type="Gene3D" id="2.40.290.10">
    <property type="match status" value="1"/>
</dbReference>
<dbReference type="GO" id="GO:0005524">
    <property type="term" value="F:ATP binding"/>
    <property type="evidence" value="ECO:0007669"/>
    <property type="project" value="UniProtKB-KW"/>
</dbReference>
<dbReference type="GO" id="GO:0016787">
    <property type="term" value="F:hydrolase activity"/>
    <property type="evidence" value="ECO:0007669"/>
    <property type="project" value="UniProtKB-KW"/>
</dbReference>
<comment type="caution">
    <text evidence="13">The sequence shown here is derived from an EMBL/GenBank/DDBJ whole genome shotgun (WGS) entry which is preliminary data.</text>
</comment>
<dbReference type="GO" id="GO:0004386">
    <property type="term" value="F:helicase activity"/>
    <property type="evidence" value="ECO:0007669"/>
    <property type="project" value="UniProtKB-KW"/>
</dbReference>
<keyword evidence="8" id="KW-0233">DNA recombination</keyword>
<evidence type="ECO:0000256" key="11">
    <source>
        <dbReference type="SAM" id="MobiDB-lite"/>
    </source>
</evidence>